<keyword evidence="6 11" id="KW-0028">Amino-acid biosynthesis</keyword>
<evidence type="ECO:0000256" key="5">
    <source>
        <dbReference type="ARBA" id="ARBA00022490"/>
    </source>
</evidence>
<evidence type="ECO:0000256" key="6">
    <source>
        <dbReference type="ARBA" id="ARBA00022605"/>
    </source>
</evidence>
<evidence type="ECO:0000256" key="8">
    <source>
        <dbReference type="ARBA" id="ARBA00023239"/>
    </source>
</evidence>
<dbReference type="UniPathway" id="UPA00031">
    <property type="reaction ID" value="UER00010"/>
</dbReference>
<keyword evidence="7 11" id="KW-0368">Histidine biosynthesis</keyword>
<dbReference type="OrthoDB" id="9781903at2"/>
<evidence type="ECO:0000256" key="2">
    <source>
        <dbReference type="ARBA" id="ARBA00005091"/>
    </source>
</evidence>
<dbReference type="InterPro" id="IPR050064">
    <property type="entry name" value="IGPS_HisA/HisF"/>
</dbReference>
<keyword evidence="14" id="KW-1185">Reference proteome</keyword>
<dbReference type="GO" id="GO:0016829">
    <property type="term" value="F:lyase activity"/>
    <property type="evidence" value="ECO:0007669"/>
    <property type="project" value="UniProtKB-KW"/>
</dbReference>
<evidence type="ECO:0000256" key="7">
    <source>
        <dbReference type="ARBA" id="ARBA00023102"/>
    </source>
</evidence>
<dbReference type="AlphaFoldDB" id="A0A1H2PVF5"/>
<comment type="similarity">
    <text evidence="3 11 12">Belongs to the HisA/HisF family.</text>
</comment>
<dbReference type="FunFam" id="3.20.20.70:FF:000006">
    <property type="entry name" value="Imidazole glycerol phosphate synthase subunit HisF"/>
    <property type="match status" value="1"/>
</dbReference>
<accession>A0A1H2PVF5</accession>
<evidence type="ECO:0000256" key="1">
    <source>
        <dbReference type="ARBA" id="ARBA00004496"/>
    </source>
</evidence>
<keyword evidence="8 11" id="KW-0456">Lyase</keyword>
<evidence type="ECO:0000256" key="10">
    <source>
        <dbReference type="ARBA" id="ARBA00047838"/>
    </source>
</evidence>
<dbReference type="GO" id="GO:0000107">
    <property type="term" value="F:imidazoleglycerol-phosphate synthase activity"/>
    <property type="evidence" value="ECO:0007669"/>
    <property type="project" value="UniProtKB-UniRule"/>
</dbReference>
<evidence type="ECO:0000256" key="12">
    <source>
        <dbReference type="RuleBase" id="RU003657"/>
    </source>
</evidence>
<comment type="subunit">
    <text evidence="4 11">Heterodimer of HisH and HisF.</text>
</comment>
<dbReference type="PANTHER" id="PTHR21235">
    <property type="entry name" value="IMIDAZOLE GLYCEROL PHOSPHATE SYNTHASE SUBUNIT HISF/H IGP SYNTHASE SUBUNIT HISF/H"/>
    <property type="match status" value="1"/>
</dbReference>
<comment type="pathway">
    <text evidence="2 11">Amino-acid biosynthesis; L-histidine biosynthesis; L-histidine from 5-phospho-alpha-D-ribose 1-diphosphate: step 5/9.</text>
</comment>
<evidence type="ECO:0000313" key="13">
    <source>
        <dbReference type="EMBL" id="SDV51276.1"/>
    </source>
</evidence>
<dbReference type="RefSeq" id="WP_091912986.1">
    <property type="nucleotide sequence ID" value="NZ_FNLO01000016.1"/>
</dbReference>
<evidence type="ECO:0000313" key="14">
    <source>
        <dbReference type="Proteomes" id="UP000243719"/>
    </source>
</evidence>
<keyword evidence="5 11" id="KW-0963">Cytoplasm</keyword>
<protein>
    <recommendedName>
        <fullName evidence="11">Imidazole glycerol phosphate synthase subunit HisF</fullName>
        <ecNumber evidence="11">4.3.2.10</ecNumber>
    </recommendedName>
    <alternativeName>
        <fullName evidence="11">IGP synthase cyclase subunit</fullName>
    </alternativeName>
    <alternativeName>
        <fullName evidence="11">IGP synthase subunit HisF</fullName>
    </alternativeName>
    <alternativeName>
        <fullName evidence="11">ImGP synthase subunit HisF</fullName>
        <shortName evidence="11">IGPS subunit HisF</shortName>
    </alternativeName>
</protein>
<feature type="active site" evidence="11">
    <location>
        <position position="12"/>
    </location>
</feature>
<comment type="subcellular location">
    <subcellularLocation>
        <location evidence="1 11">Cytoplasm</location>
    </subcellularLocation>
</comment>
<reference evidence="14" key="1">
    <citation type="submission" date="2016-09" db="EMBL/GenBank/DDBJ databases">
        <authorList>
            <person name="Varghese N."/>
            <person name="Submissions S."/>
        </authorList>
    </citation>
    <scope>NUCLEOTIDE SEQUENCE [LARGE SCALE GENOMIC DNA]</scope>
    <source>
        <strain evidence="14">JS23</strain>
    </source>
</reference>
<dbReference type="EMBL" id="FNLO01000016">
    <property type="protein sequence ID" value="SDV51276.1"/>
    <property type="molecule type" value="Genomic_DNA"/>
</dbReference>
<dbReference type="CDD" id="cd04731">
    <property type="entry name" value="HisF"/>
    <property type="match status" value="1"/>
</dbReference>
<dbReference type="STRING" id="1770053.SAMN05216551_11628"/>
<dbReference type="Proteomes" id="UP000243719">
    <property type="component" value="Unassembled WGS sequence"/>
</dbReference>
<dbReference type="NCBIfam" id="TIGR00735">
    <property type="entry name" value="hisF"/>
    <property type="match status" value="1"/>
</dbReference>
<comment type="function">
    <text evidence="9 11">IGPS catalyzes the conversion of PRFAR and glutamine to IGP, AICAR and glutamate. The HisF subunit catalyzes the cyclization activity that produces IGP and AICAR from PRFAR using the ammonia provided by the HisH subunit.</text>
</comment>
<dbReference type="HAMAP" id="MF_01013">
    <property type="entry name" value="HisF"/>
    <property type="match status" value="1"/>
</dbReference>
<dbReference type="Gene3D" id="3.20.20.70">
    <property type="entry name" value="Aldolase class I"/>
    <property type="match status" value="1"/>
</dbReference>
<dbReference type="EC" id="4.3.2.10" evidence="11"/>
<dbReference type="GO" id="GO:0005737">
    <property type="term" value="C:cytoplasm"/>
    <property type="evidence" value="ECO:0007669"/>
    <property type="project" value="UniProtKB-SubCell"/>
</dbReference>
<dbReference type="PANTHER" id="PTHR21235:SF2">
    <property type="entry name" value="IMIDAZOLE GLYCEROL PHOSPHATE SYNTHASE HISHF"/>
    <property type="match status" value="1"/>
</dbReference>
<evidence type="ECO:0000256" key="3">
    <source>
        <dbReference type="ARBA" id="ARBA00009667"/>
    </source>
</evidence>
<dbReference type="SUPFAM" id="SSF51366">
    <property type="entry name" value="Ribulose-phoshate binding barrel"/>
    <property type="match status" value="1"/>
</dbReference>
<gene>
    <name evidence="11" type="primary">hisF</name>
    <name evidence="13" type="ORF">SAMN05216551_11628</name>
</gene>
<comment type="catalytic activity">
    <reaction evidence="10 11">
        <text>5-[(5-phospho-1-deoxy-D-ribulos-1-ylimino)methylamino]-1-(5-phospho-beta-D-ribosyl)imidazole-4-carboxamide + L-glutamine = D-erythro-1-(imidazol-4-yl)glycerol 3-phosphate + 5-amino-1-(5-phospho-beta-D-ribosyl)imidazole-4-carboxamide + L-glutamate + H(+)</text>
        <dbReference type="Rhea" id="RHEA:24793"/>
        <dbReference type="ChEBI" id="CHEBI:15378"/>
        <dbReference type="ChEBI" id="CHEBI:29985"/>
        <dbReference type="ChEBI" id="CHEBI:58278"/>
        <dbReference type="ChEBI" id="CHEBI:58359"/>
        <dbReference type="ChEBI" id="CHEBI:58475"/>
        <dbReference type="ChEBI" id="CHEBI:58525"/>
        <dbReference type="EC" id="4.3.2.10"/>
    </reaction>
</comment>
<evidence type="ECO:0000256" key="4">
    <source>
        <dbReference type="ARBA" id="ARBA00011152"/>
    </source>
</evidence>
<evidence type="ECO:0000256" key="9">
    <source>
        <dbReference type="ARBA" id="ARBA00025475"/>
    </source>
</evidence>
<dbReference type="Pfam" id="PF00977">
    <property type="entry name" value="His_biosynth"/>
    <property type="match status" value="1"/>
</dbReference>
<name>A0A1H2PVF5_9BURK</name>
<dbReference type="InterPro" id="IPR006062">
    <property type="entry name" value="His_biosynth"/>
</dbReference>
<dbReference type="InterPro" id="IPR011060">
    <property type="entry name" value="RibuloseP-bd_barrel"/>
</dbReference>
<dbReference type="InterPro" id="IPR013785">
    <property type="entry name" value="Aldolase_TIM"/>
</dbReference>
<sequence length="259" mass="27239">MALAKRIIPCLDVNAGRVVKGVNFVELRDAGDPVEIARRYDAEGADELTFLDITATSDARDLILPVIESVASQVFIPLTVGGGVRSVDDVRRLLNAGADKISMNSQAVAHPELVGEASAKYGAQCIVVAIDAKRVPSDDDTAAPRWEVFTHGGRRATGLDVVEWAKRMAGLGAGEILLTSMDRDGTRQGFDLALTRSVSDAVNVPVIASGGVGGLGDLAAGVLEGHADAVLAASIFHYGQHTVGEAKRYMAERGIPVRL</sequence>
<dbReference type="InterPro" id="IPR004651">
    <property type="entry name" value="HisF"/>
</dbReference>
<evidence type="ECO:0000256" key="11">
    <source>
        <dbReference type="HAMAP-Rule" id="MF_01013"/>
    </source>
</evidence>
<feature type="active site" evidence="11">
    <location>
        <position position="131"/>
    </location>
</feature>
<organism evidence="13 14">
    <name type="scientific">Chitinasiproducens palmae</name>
    <dbReference type="NCBI Taxonomy" id="1770053"/>
    <lineage>
        <taxon>Bacteria</taxon>
        <taxon>Pseudomonadati</taxon>
        <taxon>Pseudomonadota</taxon>
        <taxon>Betaproteobacteria</taxon>
        <taxon>Burkholderiales</taxon>
        <taxon>Burkholderiaceae</taxon>
        <taxon>Chitinasiproducens</taxon>
    </lineage>
</organism>
<proteinExistence type="inferred from homology"/>
<dbReference type="GO" id="GO:0000105">
    <property type="term" value="P:L-histidine biosynthetic process"/>
    <property type="evidence" value="ECO:0007669"/>
    <property type="project" value="UniProtKB-UniRule"/>
</dbReference>